<feature type="compositionally biased region" description="Polar residues" evidence="6">
    <location>
        <begin position="173"/>
        <end position="194"/>
    </location>
</feature>
<dbReference type="InterPro" id="IPR036397">
    <property type="entry name" value="RNaseH_sf"/>
</dbReference>
<keyword evidence="4" id="KW-0943">RNA-mediated gene silencing</keyword>
<dbReference type="SMART" id="SM01163">
    <property type="entry name" value="DUF1785"/>
    <property type="match status" value="1"/>
</dbReference>
<proteinExistence type="inferred from homology"/>
<dbReference type="Pfam" id="PF16488">
    <property type="entry name" value="ArgoL2"/>
    <property type="match status" value="1"/>
</dbReference>
<reference evidence="9 10" key="1">
    <citation type="submission" date="2024-11" db="EMBL/GenBank/DDBJ databases">
        <title>A near-complete genome assembly of Cinchona calisaya.</title>
        <authorList>
            <person name="Lian D.C."/>
            <person name="Zhao X.W."/>
            <person name="Wei L."/>
        </authorList>
    </citation>
    <scope>NUCLEOTIDE SEQUENCE [LARGE SCALE GENOMIC DNA]</scope>
    <source>
        <tissue evidence="9">Nenye</tissue>
    </source>
</reference>
<dbReference type="CDD" id="cd02846">
    <property type="entry name" value="PAZ_argonaute_like"/>
    <property type="match status" value="1"/>
</dbReference>
<dbReference type="InterPro" id="IPR045246">
    <property type="entry name" value="Piwi_ago-like"/>
</dbReference>
<keyword evidence="2" id="KW-0678">Repressor</keyword>
<dbReference type="InterPro" id="IPR032472">
    <property type="entry name" value="ArgoL2"/>
</dbReference>
<dbReference type="EMBL" id="JBJUIK010000011">
    <property type="protein sequence ID" value="KAL3512448.1"/>
    <property type="molecule type" value="Genomic_DNA"/>
</dbReference>
<name>A0ABD2Z3W1_9GENT</name>
<dbReference type="FunFam" id="2.170.260.10:FF:000001">
    <property type="entry name" value="Protein argonaute-2"/>
    <property type="match status" value="1"/>
</dbReference>
<dbReference type="InterPro" id="IPR024357">
    <property type="entry name" value="Argonaut_Gly-rich"/>
</dbReference>
<dbReference type="InterPro" id="IPR014811">
    <property type="entry name" value="ArgoL1"/>
</dbReference>
<sequence length="1073" mass="118553">MVRKKRTGGEGQSSGSQETGGGRGGGRGGGQPGQPVQQQQPQQQGGYQGGGRSWGPQRGGYGGHGGGAPRGGMVPQQYHGGPPEYQQGRGTQQYQRGGATGQRQRGGTAGRGIPSSGGPSTPPVPELHQATEAPYQPGVTTQPMPYGSPVESPGEASSSSTAPDPSPAPVARQFQNLSLQPEVSQAIQPASSKSMRFPLRPGKGSTGTKCIVKANHFFAELPDKDLHQYDVSIIPEVPSRGVNRAVMEQLVRLYKESHLGKRLPAYDGRKSLYTAGPLPFVSKEFRITLVDEEEGNQGNAGARREREFRVVIKLAARADLHHLDLFLQGRQADAPQEALQVLDIVLRELPTTRYCPVGRSFYSPHLGRRQPLGEGLESWRGFYQSIRPTQMGLSLNIDMSSTAFIEPLPVIEFVTQLLNRDISARPLSDADRVKIKKALRGVKVEVTHRGNMRRKYRISGLTSQATRELTFPVDEMGTMKSVVEYFQETYGFVIHHTQLPCLQVGSQQRPNYLPMEVCKIVEGQRYSKRLNERQITALLKVTCQRPQERERDILQTVRHNAYAEDPYAKEFGIKISEKLAQVEARILPAPLLKYHDSGREKDCLPQVGQWNMMNKKMVNGGTVSNWICVNFSSNVQDSVVRGFCQELAQMCLTSGMNFNPHSVLPPISARPDQVERALKFRFHDAVTQLQPQKKELDLLIVILPDNNGSLYGDLKRICETDLGIVSQCCLAKHVFKMSKQYLANVALKINVKVGGRNTVLVDALSRRIPLVSDRPTIIFGADVTHPHPGEDSSPSIAAVVASQDWPEVTKYAGLVSAQAHRQELIQDLFKTWQDPTRGTVTGGMIKELLISFRRATGQKPQRIIFYRDGVSEGQFYQVLLYELDAIRRACASLEPNYQPPVTFVVVQKRHHTRLFANNHHDRNAVDRSGNILPGTVVDSKICHPTEFDFYLCSHAGIQGTSRPAHYHVLWDENNFSADGLQSLTNNLCYTYARCTRSVSIVPPAYYAHLAAFRARFYMEPETSDSGSVTSSAAAGRGVGPAAGVRSSRAPGVNVNVRPLPALKENVKRVMFYC</sequence>
<evidence type="ECO:0000256" key="3">
    <source>
        <dbReference type="ARBA" id="ARBA00022845"/>
    </source>
</evidence>
<protein>
    <recommendedName>
        <fullName evidence="11">Argonaute 1</fullName>
    </recommendedName>
</protein>
<dbReference type="InterPro" id="IPR003165">
    <property type="entry name" value="Piwi"/>
</dbReference>
<feature type="compositionally biased region" description="Low complexity" evidence="6">
    <location>
        <begin position="85"/>
        <end position="119"/>
    </location>
</feature>
<organism evidence="9 10">
    <name type="scientific">Cinchona calisaya</name>
    <dbReference type="NCBI Taxonomy" id="153742"/>
    <lineage>
        <taxon>Eukaryota</taxon>
        <taxon>Viridiplantae</taxon>
        <taxon>Streptophyta</taxon>
        <taxon>Embryophyta</taxon>
        <taxon>Tracheophyta</taxon>
        <taxon>Spermatophyta</taxon>
        <taxon>Magnoliopsida</taxon>
        <taxon>eudicotyledons</taxon>
        <taxon>Gunneridae</taxon>
        <taxon>Pentapetalae</taxon>
        <taxon>asterids</taxon>
        <taxon>lamiids</taxon>
        <taxon>Gentianales</taxon>
        <taxon>Rubiaceae</taxon>
        <taxon>Cinchonoideae</taxon>
        <taxon>Cinchoneae</taxon>
        <taxon>Cinchona</taxon>
    </lineage>
</organism>
<dbReference type="Pfam" id="PF16487">
    <property type="entry name" value="ArgoMid"/>
    <property type="match status" value="1"/>
</dbReference>
<dbReference type="Pfam" id="PF12764">
    <property type="entry name" value="Gly-rich_Ago1"/>
    <property type="match status" value="1"/>
</dbReference>
<dbReference type="SUPFAM" id="SSF53098">
    <property type="entry name" value="Ribonuclease H-like"/>
    <property type="match status" value="1"/>
</dbReference>
<dbReference type="Pfam" id="PF02171">
    <property type="entry name" value="Piwi"/>
    <property type="match status" value="1"/>
</dbReference>
<dbReference type="InterPro" id="IPR012337">
    <property type="entry name" value="RNaseH-like_sf"/>
</dbReference>
<dbReference type="GO" id="GO:0006417">
    <property type="term" value="P:regulation of translation"/>
    <property type="evidence" value="ECO:0007669"/>
    <property type="project" value="UniProtKB-KW"/>
</dbReference>
<keyword evidence="10" id="KW-1185">Reference proteome</keyword>
<evidence type="ECO:0000259" key="7">
    <source>
        <dbReference type="PROSITE" id="PS50821"/>
    </source>
</evidence>
<dbReference type="Pfam" id="PF02170">
    <property type="entry name" value="PAZ"/>
    <property type="match status" value="1"/>
</dbReference>
<dbReference type="Pfam" id="PF08699">
    <property type="entry name" value="ArgoL1"/>
    <property type="match status" value="1"/>
</dbReference>
<evidence type="ECO:0000313" key="9">
    <source>
        <dbReference type="EMBL" id="KAL3512448.1"/>
    </source>
</evidence>
<comment type="similarity">
    <text evidence="1">Belongs to the argonaute family. Ago subfamily.</text>
</comment>
<dbReference type="FunFam" id="3.40.50.2300:FF:000110">
    <property type="entry name" value="Argonaute 10"/>
    <property type="match status" value="1"/>
</dbReference>
<comment type="caution">
    <text evidence="9">The sequence shown here is derived from an EMBL/GenBank/DDBJ whole genome shotgun (WGS) entry which is preliminary data.</text>
</comment>
<keyword evidence="5" id="KW-0687">Ribonucleoprotein</keyword>
<dbReference type="AlphaFoldDB" id="A0ABD2Z3W1"/>
<dbReference type="PROSITE" id="PS50821">
    <property type="entry name" value="PAZ"/>
    <property type="match status" value="1"/>
</dbReference>
<dbReference type="Gene3D" id="2.170.260.10">
    <property type="entry name" value="paz domain"/>
    <property type="match status" value="1"/>
</dbReference>
<dbReference type="InterPro" id="IPR003100">
    <property type="entry name" value="PAZ_dom"/>
</dbReference>
<dbReference type="InterPro" id="IPR036085">
    <property type="entry name" value="PAZ_dom_sf"/>
</dbReference>
<dbReference type="GO" id="GO:0031047">
    <property type="term" value="P:regulatory ncRNA-mediated gene silencing"/>
    <property type="evidence" value="ECO:0007669"/>
    <property type="project" value="UniProtKB-KW"/>
</dbReference>
<keyword evidence="3" id="KW-0810">Translation regulation</keyword>
<feature type="compositionally biased region" description="Gly residues" evidence="6">
    <location>
        <begin position="46"/>
        <end position="70"/>
    </location>
</feature>
<evidence type="ECO:0008006" key="11">
    <source>
        <dbReference type="Google" id="ProtNLM"/>
    </source>
</evidence>
<feature type="region of interest" description="Disordered" evidence="6">
    <location>
        <begin position="1"/>
        <end position="201"/>
    </location>
</feature>
<dbReference type="GO" id="GO:0051607">
    <property type="term" value="P:defense response to virus"/>
    <property type="evidence" value="ECO:0007669"/>
    <property type="project" value="UniProtKB-ARBA"/>
</dbReference>
<dbReference type="FunFam" id="3.30.420.10:FF:000013">
    <property type="entry name" value="protein argonaute 10-like"/>
    <property type="match status" value="1"/>
</dbReference>
<dbReference type="Gene3D" id="3.40.50.2300">
    <property type="match status" value="1"/>
</dbReference>
<dbReference type="InterPro" id="IPR032473">
    <property type="entry name" value="Argonaute_Mid_dom"/>
</dbReference>
<dbReference type="CDD" id="cd04657">
    <property type="entry name" value="Piwi_ago-like"/>
    <property type="match status" value="1"/>
</dbReference>
<dbReference type="PROSITE" id="PS50822">
    <property type="entry name" value="PIWI"/>
    <property type="match status" value="1"/>
</dbReference>
<dbReference type="PANTHER" id="PTHR22891">
    <property type="entry name" value="EUKARYOTIC TRANSLATION INITIATION FACTOR 2C"/>
    <property type="match status" value="1"/>
</dbReference>
<evidence type="ECO:0000256" key="6">
    <source>
        <dbReference type="SAM" id="MobiDB-lite"/>
    </source>
</evidence>
<dbReference type="Gene3D" id="3.30.420.10">
    <property type="entry name" value="Ribonuclease H-like superfamily/Ribonuclease H"/>
    <property type="match status" value="1"/>
</dbReference>
<dbReference type="Pfam" id="PF16486">
    <property type="entry name" value="ArgoN"/>
    <property type="match status" value="1"/>
</dbReference>
<evidence type="ECO:0000256" key="4">
    <source>
        <dbReference type="ARBA" id="ARBA00023158"/>
    </source>
</evidence>
<evidence type="ECO:0000256" key="2">
    <source>
        <dbReference type="ARBA" id="ARBA00022491"/>
    </source>
</evidence>
<dbReference type="GO" id="GO:1990904">
    <property type="term" value="C:ribonucleoprotein complex"/>
    <property type="evidence" value="ECO:0007669"/>
    <property type="project" value="UniProtKB-KW"/>
</dbReference>
<feature type="compositionally biased region" description="Low complexity" evidence="6">
    <location>
        <begin position="33"/>
        <end position="45"/>
    </location>
</feature>
<dbReference type="SUPFAM" id="SSF101690">
    <property type="entry name" value="PAZ domain"/>
    <property type="match status" value="1"/>
</dbReference>
<dbReference type="SMART" id="SM00949">
    <property type="entry name" value="PAZ"/>
    <property type="match status" value="1"/>
</dbReference>
<gene>
    <name evidence="9" type="ORF">ACH5RR_025165</name>
</gene>
<feature type="compositionally biased region" description="Gly residues" evidence="6">
    <location>
        <begin position="18"/>
        <end position="32"/>
    </location>
</feature>
<evidence type="ECO:0000259" key="8">
    <source>
        <dbReference type="PROSITE" id="PS50822"/>
    </source>
</evidence>
<evidence type="ECO:0000256" key="5">
    <source>
        <dbReference type="ARBA" id="ARBA00023274"/>
    </source>
</evidence>
<dbReference type="InterPro" id="IPR032474">
    <property type="entry name" value="Argonaute_N"/>
</dbReference>
<feature type="domain" description="Piwi" evidence="8">
    <location>
        <begin position="698"/>
        <end position="1019"/>
    </location>
</feature>
<accession>A0ABD2Z3W1</accession>
<evidence type="ECO:0000313" key="10">
    <source>
        <dbReference type="Proteomes" id="UP001630127"/>
    </source>
</evidence>
<dbReference type="SMART" id="SM00950">
    <property type="entry name" value="Piwi"/>
    <property type="match status" value="1"/>
</dbReference>
<feature type="domain" description="PAZ" evidence="7">
    <location>
        <begin position="409"/>
        <end position="522"/>
    </location>
</feature>
<evidence type="ECO:0000256" key="1">
    <source>
        <dbReference type="ARBA" id="ARBA00008201"/>
    </source>
</evidence>
<dbReference type="Proteomes" id="UP001630127">
    <property type="component" value="Unassembled WGS sequence"/>
</dbReference>